<dbReference type="InterPro" id="IPR002646">
    <property type="entry name" value="PolA_pol_head_dom"/>
</dbReference>
<evidence type="ECO:0000259" key="10">
    <source>
        <dbReference type="Pfam" id="PF12627"/>
    </source>
</evidence>
<dbReference type="EMBL" id="HG977196">
    <property type="protein sequence ID" value="CDP80458.1"/>
    <property type="molecule type" value="Genomic_DNA"/>
</dbReference>
<dbReference type="GO" id="GO:0000049">
    <property type="term" value="F:tRNA binding"/>
    <property type="evidence" value="ECO:0007669"/>
    <property type="project" value="TreeGrafter"/>
</dbReference>
<keyword evidence="3" id="KW-0819">tRNA processing</keyword>
<comment type="similarity">
    <text evidence="8">Belongs to the tRNA nucleotidyltransferase/poly(A) polymerase family.</text>
</comment>
<dbReference type="SUPFAM" id="SSF81301">
    <property type="entry name" value="Nucleotidyltransferase"/>
    <property type="match status" value="1"/>
</dbReference>
<organism evidence="11">
    <name type="scientific">Bartonella schoenbuchensis</name>
    <dbReference type="NCBI Taxonomy" id="165694"/>
    <lineage>
        <taxon>Bacteria</taxon>
        <taxon>Pseudomonadati</taxon>
        <taxon>Pseudomonadota</taxon>
        <taxon>Alphaproteobacteria</taxon>
        <taxon>Hyphomicrobiales</taxon>
        <taxon>Bartonellaceae</taxon>
        <taxon>Bartonella</taxon>
    </lineage>
</organism>
<dbReference type="GO" id="GO:0008033">
    <property type="term" value="P:tRNA processing"/>
    <property type="evidence" value="ECO:0007669"/>
    <property type="project" value="UniProtKB-KW"/>
</dbReference>
<dbReference type="AlphaFoldDB" id="A0A024LTB9"/>
<name>A0A024LTB9_9HYPH</name>
<dbReference type="CDD" id="cd05398">
    <property type="entry name" value="NT_ClassII-CCAase"/>
    <property type="match status" value="1"/>
</dbReference>
<dbReference type="GO" id="GO:0046872">
    <property type="term" value="F:metal ion binding"/>
    <property type="evidence" value="ECO:0007669"/>
    <property type="project" value="UniProtKB-KW"/>
</dbReference>
<dbReference type="InterPro" id="IPR043519">
    <property type="entry name" value="NT_sf"/>
</dbReference>
<dbReference type="InterPro" id="IPR050264">
    <property type="entry name" value="Bact_CCA-adding_enz_type3_sf"/>
</dbReference>
<keyword evidence="8" id="KW-0694">RNA-binding</keyword>
<dbReference type="Gene3D" id="3.30.460.10">
    <property type="entry name" value="Beta Polymerase, domain 2"/>
    <property type="match status" value="1"/>
</dbReference>
<dbReference type="GO" id="GO:0016779">
    <property type="term" value="F:nucleotidyltransferase activity"/>
    <property type="evidence" value="ECO:0007669"/>
    <property type="project" value="UniProtKB-KW"/>
</dbReference>
<evidence type="ECO:0000256" key="4">
    <source>
        <dbReference type="ARBA" id="ARBA00022695"/>
    </source>
</evidence>
<reference evidence="11" key="2">
    <citation type="submission" date="2014-05" db="EMBL/GenBank/DDBJ databases">
        <title>Genome sequencing of Bartonella spp. isolated from human blood.</title>
        <authorList>
            <person name="Raoult D."/>
        </authorList>
    </citation>
    <scope>NUCLEOTIDE SEQUENCE</scope>
    <source>
        <strain evidence="11">MVT06</strain>
    </source>
</reference>
<evidence type="ECO:0000256" key="1">
    <source>
        <dbReference type="ARBA" id="ARBA00001946"/>
    </source>
</evidence>
<feature type="domain" description="Poly A polymerase head" evidence="9">
    <location>
        <begin position="32"/>
        <end position="154"/>
    </location>
</feature>
<dbReference type="Pfam" id="PF01743">
    <property type="entry name" value="PolyA_pol"/>
    <property type="match status" value="1"/>
</dbReference>
<dbReference type="SUPFAM" id="SSF81891">
    <property type="entry name" value="Poly A polymerase C-terminal region-like"/>
    <property type="match status" value="1"/>
</dbReference>
<dbReference type="PANTHER" id="PTHR46173">
    <property type="entry name" value="CCA TRNA NUCLEOTIDYLTRANSFERASE 1, MITOCHONDRIAL"/>
    <property type="match status" value="1"/>
</dbReference>
<evidence type="ECO:0000256" key="7">
    <source>
        <dbReference type="ARBA" id="ARBA00022842"/>
    </source>
</evidence>
<protein>
    <submittedName>
        <fullName evidence="11">tRNA nucleotidyltransferase</fullName>
    </submittedName>
</protein>
<dbReference type="PANTHER" id="PTHR46173:SF1">
    <property type="entry name" value="CCA TRNA NUCLEOTIDYLTRANSFERASE 1, MITOCHONDRIAL"/>
    <property type="match status" value="1"/>
</dbReference>
<feature type="domain" description="tRNA nucleotidyltransferase/poly(A) polymerase RNA and SrmB- binding" evidence="10">
    <location>
        <begin position="190"/>
        <end position="243"/>
    </location>
</feature>
<evidence type="ECO:0000256" key="5">
    <source>
        <dbReference type="ARBA" id="ARBA00022723"/>
    </source>
</evidence>
<reference evidence="11" key="1">
    <citation type="submission" date="2013-11" db="EMBL/GenBank/DDBJ databases">
        <authorList>
            <person name="GENOMES U."/>
        </authorList>
    </citation>
    <scope>NUCLEOTIDE SEQUENCE</scope>
    <source>
        <strain evidence="11">MVT06</strain>
    </source>
</reference>
<evidence type="ECO:0000259" key="9">
    <source>
        <dbReference type="Pfam" id="PF01743"/>
    </source>
</evidence>
<accession>A0A024LTB9</accession>
<evidence type="ECO:0000256" key="8">
    <source>
        <dbReference type="RuleBase" id="RU003953"/>
    </source>
</evidence>
<dbReference type="GO" id="GO:0000166">
    <property type="term" value="F:nucleotide binding"/>
    <property type="evidence" value="ECO:0007669"/>
    <property type="project" value="UniProtKB-KW"/>
</dbReference>
<keyword evidence="2 8" id="KW-0808">Transferase</keyword>
<sequence>MSIPQNFRKVDWLQHSHIQTLLRILSLDGEEARIVGGAVRNQLLNQPISDIDIATTCLPQQVIKRVEKEGFKAIPTGVDFGTVTVVIESCCYEVTTLRSDIETDGRYAKVAFCRDWKKDAQRRDFTINALYCDASGQLYDEVGGLNDIESKTIRFIGVAKDRICEDYLRILRFFRFFAWYGGGRPDAQGLKACISLKQGLHKLSPERVWGEMKKLLTASDPTRTLLWMRQSGILTLILPETEKWGIDAIHPLVKIERILGWKADPLLRLESLLPPDPVRLHDMAHRLRLSNEEKKRLKEWAKLGIINPSCSDVCVKELIYFHGRQPVLDQLSLSLASICTGILDEDEILEKTEYYLQLYHLAQQWQIPTFPISGRDLMKKGLTQGALLGQKLKELEKIWVKSGFLMDRNELLEKIEQE</sequence>
<keyword evidence="7" id="KW-0460">Magnesium</keyword>
<evidence type="ECO:0000313" key="11">
    <source>
        <dbReference type="EMBL" id="CDP80458.1"/>
    </source>
</evidence>
<evidence type="ECO:0000256" key="2">
    <source>
        <dbReference type="ARBA" id="ARBA00022679"/>
    </source>
</evidence>
<proteinExistence type="inferred from homology"/>
<dbReference type="Gene3D" id="1.10.3090.10">
    <property type="entry name" value="cca-adding enzyme, domain 2"/>
    <property type="match status" value="1"/>
</dbReference>
<gene>
    <name evidence="11" type="primary">pcnB</name>
    <name evidence="11" type="ORF">BN1046_01392</name>
</gene>
<evidence type="ECO:0000256" key="6">
    <source>
        <dbReference type="ARBA" id="ARBA00022741"/>
    </source>
</evidence>
<comment type="cofactor">
    <cofactor evidence="1">
        <name>Mg(2+)</name>
        <dbReference type="ChEBI" id="CHEBI:18420"/>
    </cofactor>
</comment>
<keyword evidence="5" id="KW-0479">Metal-binding</keyword>
<dbReference type="Pfam" id="PF12627">
    <property type="entry name" value="PolyA_pol_RNAbd"/>
    <property type="match status" value="1"/>
</dbReference>
<dbReference type="InterPro" id="IPR032828">
    <property type="entry name" value="PolyA_RNA-bd"/>
</dbReference>
<keyword evidence="6" id="KW-0547">Nucleotide-binding</keyword>
<evidence type="ECO:0000256" key="3">
    <source>
        <dbReference type="ARBA" id="ARBA00022694"/>
    </source>
</evidence>
<keyword evidence="4" id="KW-0548">Nucleotidyltransferase</keyword>